<dbReference type="Proteomes" id="UP000001479">
    <property type="component" value="Chromosome"/>
</dbReference>
<organism evidence="1 2">
    <name type="scientific">Saccharolobus islandicus (strain M.16.4 / Kamchatka #3)</name>
    <name type="common">Sulfolobus islandicus</name>
    <dbReference type="NCBI Taxonomy" id="426118"/>
    <lineage>
        <taxon>Archaea</taxon>
        <taxon>Thermoproteota</taxon>
        <taxon>Thermoprotei</taxon>
        <taxon>Sulfolobales</taxon>
        <taxon>Sulfolobaceae</taxon>
        <taxon>Saccharolobus</taxon>
    </lineage>
</organism>
<sequence length="77" mass="9256">MIVPVYIHHYELEKICESDGEYAVCDNYYADHEYTIDDVEFDYGDLEGIVDRYLDDILEILQKNYKKKLNMLLKTNR</sequence>
<evidence type="ECO:0000313" key="1">
    <source>
        <dbReference type="EMBL" id="ACR40785.1"/>
    </source>
</evidence>
<protein>
    <submittedName>
        <fullName evidence="1">Uncharacterized protein</fullName>
    </submittedName>
</protein>
<dbReference type="HOGENOM" id="CLU_189641_0_0_2"/>
<proteinExistence type="predicted"/>
<dbReference type="KEGG" id="sid:M164_0151"/>
<reference evidence="1 2" key="1">
    <citation type="journal article" date="2009" name="Proc. Natl. Acad. Sci. U.S.A.">
        <title>Biogeography of the Sulfolobus islandicus pan-genome.</title>
        <authorList>
            <person name="Reno M.L."/>
            <person name="Held N.L."/>
            <person name="Fields C.J."/>
            <person name="Burke P.V."/>
            <person name="Whitaker R.J."/>
        </authorList>
    </citation>
    <scope>NUCLEOTIDE SEQUENCE [LARGE SCALE GENOMIC DNA]</scope>
    <source>
        <strain evidence="2">M.16.4 / Kamchatka #3</strain>
    </source>
</reference>
<evidence type="ECO:0000313" key="2">
    <source>
        <dbReference type="Proteomes" id="UP000001479"/>
    </source>
</evidence>
<dbReference type="EMBL" id="CP001402">
    <property type="protein sequence ID" value="ACR40785.1"/>
    <property type="molecule type" value="Genomic_DNA"/>
</dbReference>
<name>C4KK44_SACI6</name>
<gene>
    <name evidence="1" type="ordered locus">M164_0151</name>
</gene>
<accession>C4KK44</accession>
<dbReference type="GeneID" id="84060624"/>
<dbReference type="AlphaFoldDB" id="C4KK44"/>
<dbReference type="RefSeq" id="WP_012735403.1">
    <property type="nucleotide sequence ID" value="NC_012726.1"/>
</dbReference>